<keyword evidence="2" id="KW-0378">Hydrolase</keyword>
<dbReference type="Proteomes" id="UP000321062">
    <property type="component" value="Chromosome"/>
</dbReference>
<accession>A0A5B9DUS7</accession>
<evidence type="ECO:0000313" key="3">
    <source>
        <dbReference type="Proteomes" id="UP000321062"/>
    </source>
</evidence>
<dbReference type="Pfam" id="PF07969">
    <property type="entry name" value="Amidohydro_3"/>
    <property type="match status" value="1"/>
</dbReference>
<organism evidence="2 3">
    <name type="scientific">Paradevosia tibetensis</name>
    <dbReference type="NCBI Taxonomy" id="1447062"/>
    <lineage>
        <taxon>Bacteria</taxon>
        <taxon>Pseudomonadati</taxon>
        <taxon>Pseudomonadota</taxon>
        <taxon>Alphaproteobacteria</taxon>
        <taxon>Hyphomicrobiales</taxon>
        <taxon>Devosiaceae</taxon>
        <taxon>Paradevosia</taxon>
    </lineage>
</organism>
<dbReference type="InterPro" id="IPR011059">
    <property type="entry name" value="Metal-dep_hydrolase_composite"/>
</dbReference>
<dbReference type="AlphaFoldDB" id="A0A5B9DUS7"/>
<dbReference type="PANTHER" id="PTHR43135:SF3">
    <property type="entry name" value="ALPHA-D-RIBOSE 1-METHYLPHOSPHONATE 5-TRIPHOSPHATE DIPHOSPHATASE"/>
    <property type="match status" value="1"/>
</dbReference>
<dbReference type="RefSeq" id="WP_147658214.1">
    <property type="nucleotide sequence ID" value="NZ_BMFM01000001.1"/>
</dbReference>
<dbReference type="SUPFAM" id="SSF51338">
    <property type="entry name" value="Composite domain of metallo-dependent hydrolases"/>
    <property type="match status" value="1"/>
</dbReference>
<dbReference type="PANTHER" id="PTHR43135">
    <property type="entry name" value="ALPHA-D-RIBOSE 1-METHYLPHOSPHONATE 5-TRIPHOSPHATE DIPHOSPHATASE"/>
    <property type="match status" value="1"/>
</dbReference>
<dbReference type="PIRSF" id="PIRSF038971">
    <property type="entry name" value="PhnM"/>
    <property type="match status" value="1"/>
</dbReference>
<sequence length="374" mass="39838">MMTEVVLTNARIVLGDEVREGSVLVRDGVIADIGANGAVGEDLGGDYLVPGLVELHTDHIEPHFAPRPGVRWNATAALQAHDAQIAAAGITTVFDALRVGVYSETITVSDMRLLGDAIASAKAEDRLRADHLIHLRCEVSAPECAGEFEAFKHDPNVRLISMMDHAPGQRQFASIEAYRVYHMGKSKKTLAEFEAFCARRVKESEANAPGNRVAIAQFCQEHGVTMASHDDATVEHVEESMRFGVKVAEFPTTMDAARASHEAGLAVLMGAPNIVRGGSHSGNISAGALAEAGLLDILSSDYVPVSLMHAAFKLGESIALPEALALVSRNPAAALGLEDRGEIAVGKRGDLVQVRMADGVPVVRKVFREGTRVA</sequence>
<dbReference type="NCBIfam" id="NF011987">
    <property type="entry name" value="PRK15446.2-3"/>
    <property type="match status" value="1"/>
</dbReference>
<dbReference type="NCBIfam" id="NF011983">
    <property type="entry name" value="PRK15446.1-4"/>
    <property type="match status" value="1"/>
</dbReference>
<proteinExistence type="predicted"/>
<dbReference type="InterPro" id="IPR012696">
    <property type="entry name" value="PhnM"/>
</dbReference>
<dbReference type="EMBL" id="CP041690">
    <property type="protein sequence ID" value="QEE22812.1"/>
    <property type="molecule type" value="Genomic_DNA"/>
</dbReference>
<dbReference type="NCBIfam" id="NF011990">
    <property type="entry name" value="PRK15446.2-6"/>
    <property type="match status" value="1"/>
</dbReference>
<dbReference type="NCBIfam" id="NF011981">
    <property type="entry name" value="PRK15446.1-2"/>
    <property type="match status" value="1"/>
</dbReference>
<dbReference type="InterPro" id="IPR013108">
    <property type="entry name" value="Amidohydro_3"/>
</dbReference>
<dbReference type="GO" id="GO:0016810">
    <property type="term" value="F:hydrolase activity, acting on carbon-nitrogen (but not peptide) bonds"/>
    <property type="evidence" value="ECO:0007669"/>
    <property type="project" value="InterPro"/>
</dbReference>
<dbReference type="Gene3D" id="3.20.20.140">
    <property type="entry name" value="Metal-dependent hydrolases"/>
    <property type="match status" value="2"/>
</dbReference>
<feature type="domain" description="Amidohydrolase 3" evidence="1">
    <location>
        <begin position="278"/>
        <end position="352"/>
    </location>
</feature>
<evidence type="ECO:0000313" key="2">
    <source>
        <dbReference type="EMBL" id="QEE22812.1"/>
    </source>
</evidence>
<dbReference type="InterPro" id="IPR032466">
    <property type="entry name" value="Metal_Hydrolase"/>
</dbReference>
<keyword evidence="3" id="KW-1185">Reference proteome</keyword>
<dbReference type="EC" id="3.6.1.63" evidence="2"/>
<dbReference type="CDD" id="cd01306">
    <property type="entry name" value="PhnM"/>
    <property type="match status" value="1"/>
</dbReference>
<reference evidence="2 3" key="1">
    <citation type="journal article" date="2015" name="Int. J. Syst. Evol. Microbiol.">
        <title>Youhaiella tibetensis gen. nov., sp. nov., isolated from subsurface sediment.</title>
        <authorList>
            <person name="Wang Y.X."/>
            <person name="Huang F.Q."/>
            <person name="Nogi Y."/>
            <person name="Pang S.J."/>
            <person name="Wang P.K."/>
            <person name="Lv J."/>
        </authorList>
    </citation>
    <scope>NUCLEOTIDE SEQUENCE [LARGE SCALE GENOMIC DNA]</scope>
    <source>
        <strain evidence="3">fig4</strain>
    </source>
</reference>
<dbReference type="Gene3D" id="2.30.40.10">
    <property type="entry name" value="Urease, subunit C, domain 1"/>
    <property type="match status" value="1"/>
</dbReference>
<name>A0A5B9DUS7_9HYPH</name>
<dbReference type="KEGG" id="yti:FNA67_15455"/>
<dbReference type="OrthoDB" id="9785413at2"/>
<dbReference type="InterPro" id="IPR051781">
    <property type="entry name" value="Metallo-dep_Hydrolase"/>
</dbReference>
<gene>
    <name evidence="2" type="ORF">FNA67_15455</name>
</gene>
<protein>
    <submittedName>
        <fullName evidence="2">Alpha-D-ribose 1-methylphosphonate 5-triphosphate diphosphatase</fullName>
        <ecNumber evidence="2">3.6.1.63</ecNumber>
    </submittedName>
</protein>
<dbReference type="NCBIfam" id="NF011984">
    <property type="entry name" value="PRK15446.1-5"/>
    <property type="match status" value="1"/>
</dbReference>
<dbReference type="NCBIfam" id="TIGR02318">
    <property type="entry name" value="phosphono_phnM"/>
    <property type="match status" value="1"/>
</dbReference>
<evidence type="ECO:0000259" key="1">
    <source>
        <dbReference type="Pfam" id="PF07969"/>
    </source>
</evidence>
<dbReference type="GO" id="GO:0019700">
    <property type="term" value="P:organic phosphonate catabolic process"/>
    <property type="evidence" value="ECO:0007669"/>
    <property type="project" value="InterPro"/>
</dbReference>
<dbReference type="SUPFAM" id="SSF51556">
    <property type="entry name" value="Metallo-dependent hydrolases"/>
    <property type="match status" value="1"/>
</dbReference>